<dbReference type="KEGG" id="clup:CLUP02_06969"/>
<dbReference type="RefSeq" id="XP_049143109.1">
    <property type="nucleotide sequence ID" value="XM_049285966.1"/>
</dbReference>
<accession>A0A9Q8SQN0</accession>
<organism evidence="1 2">
    <name type="scientific">Colletotrichum lupini</name>
    <dbReference type="NCBI Taxonomy" id="145971"/>
    <lineage>
        <taxon>Eukaryota</taxon>
        <taxon>Fungi</taxon>
        <taxon>Dikarya</taxon>
        <taxon>Ascomycota</taxon>
        <taxon>Pezizomycotina</taxon>
        <taxon>Sordariomycetes</taxon>
        <taxon>Hypocreomycetidae</taxon>
        <taxon>Glomerellales</taxon>
        <taxon>Glomerellaceae</taxon>
        <taxon>Colletotrichum</taxon>
        <taxon>Colletotrichum acutatum species complex</taxon>
    </lineage>
</organism>
<keyword evidence="2" id="KW-1185">Reference proteome</keyword>
<protein>
    <submittedName>
        <fullName evidence="1">Uncharacterized protein</fullName>
    </submittedName>
</protein>
<dbReference type="AlphaFoldDB" id="A0A9Q8SQN0"/>
<evidence type="ECO:0000313" key="1">
    <source>
        <dbReference type="EMBL" id="UQC81483.1"/>
    </source>
</evidence>
<sequence>MIATHLQTVAVYCRTPRATFPRTSNPRISHLPPHLFPGRDLSHDESYWSQTIPSMREMPRSEDAVRLVGHFPCSSYSAFCLSHLEKGIIP</sequence>
<gene>
    <name evidence="1" type="ORF">CLUP02_06969</name>
</gene>
<proteinExistence type="predicted"/>
<dbReference type="Proteomes" id="UP000830671">
    <property type="component" value="Chromosome 3"/>
</dbReference>
<evidence type="ECO:0000313" key="2">
    <source>
        <dbReference type="Proteomes" id="UP000830671"/>
    </source>
</evidence>
<name>A0A9Q8SQN0_9PEZI</name>
<dbReference type="EMBL" id="CP019475">
    <property type="protein sequence ID" value="UQC81483.1"/>
    <property type="molecule type" value="Genomic_DNA"/>
</dbReference>
<reference evidence="1" key="1">
    <citation type="journal article" date="2021" name="Mol. Plant Microbe Interact.">
        <title>Complete Genome Sequence of the Plant-Pathogenic Fungus Colletotrichum lupini.</title>
        <authorList>
            <person name="Baroncelli R."/>
            <person name="Pensec F."/>
            <person name="Da Lio D."/>
            <person name="Boufleur T."/>
            <person name="Vicente I."/>
            <person name="Sarrocco S."/>
            <person name="Picot A."/>
            <person name="Baraldi E."/>
            <person name="Sukno S."/>
            <person name="Thon M."/>
            <person name="Le Floch G."/>
        </authorList>
    </citation>
    <scope>NUCLEOTIDE SEQUENCE</scope>
    <source>
        <strain evidence="1">IMI 504893</strain>
    </source>
</reference>
<dbReference type="GeneID" id="73340976"/>